<dbReference type="InterPro" id="IPR013728">
    <property type="entry name" value="BT_3987-like_N"/>
</dbReference>
<dbReference type="Proteomes" id="UP000252733">
    <property type="component" value="Unassembled WGS sequence"/>
</dbReference>
<accession>A0A368V6R0</accession>
<dbReference type="Pfam" id="PF08522">
    <property type="entry name" value="BT_3987-like_N"/>
    <property type="match status" value="2"/>
</dbReference>
<reference evidence="3 4" key="1">
    <citation type="submission" date="2018-07" db="EMBL/GenBank/DDBJ databases">
        <title>Freshwater and sediment microbial communities from various areas in North America, analyzing microbe dynamics in response to fracking.</title>
        <authorList>
            <person name="Lamendella R."/>
        </authorList>
    </citation>
    <scope>NUCLEOTIDE SEQUENCE [LARGE SCALE GENOMIC DNA]</scope>
    <source>
        <strain evidence="3 4">160A</strain>
    </source>
</reference>
<sequence>MKNKIKLFTFFLMAGVAFNACEDYRDQFLDKYDTINYFKDSGEIPIIAYNVGEDTKYQLTVNKGGSEIESESSVQVTTMTEPVLQIYNEENYTDYVLLPDNAYQFDTQTVTLTEEYPWQEIEVVLKPDVIIGLDEISGTYVLPLELINSEDSINSEKRYSFLAPKIMTPTVFFPESLGEDVIFTAEDEPQISFSFSVAIPSDLDNKWELDCSLEIDETLVEQYNQTYGANYALLPSDAYTMENVATILPGEQEGEVEVTIDRTSLLFGNYVLPLKLAGCSKPEFEIEEERGSFMVPVSYTPPVPSEIPLNADMVSSNADEPYEGPIENLVDGDTQTYFHSVWSIDVFSPYGHYIDIELEEEINIMQFAYVTRHNNANGAPKHIIVYTSSDGQNWNQLTDITRGLPQGAEESYTSLVYSTEENFRYVRISVMESAGGMMNEQESAFFALSELQFFGELFVE</sequence>
<dbReference type="AlphaFoldDB" id="A0A368V6R0"/>
<dbReference type="RefSeq" id="WP_114436829.1">
    <property type="nucleotide sequence ID" value="NZ_QPIZ01000007.1"/>
</dbReference>
<feature type="domain" description="F5/8 type C" evidence="2">
    <location>
        <begin position="298"/>
        <end position="456"/>
    </location>
</feature>
<dbReference type="Gene3D" id="2.60.120.260">
    <property type="entry name" value="Galactose-binding domain-like"/>
    <property type="match status" value="1"/>
</dbReference>
<keyword evidence="4" id="KW-1185">Reference proteome</keyword>
<dbReference type="PROSITE" id="PS50022">
    <property type="entry name" value="FA58C_3"/>
    <property type="match status" value="1"/>
</dbReference>
<feature type="signal peptide" evidence="1">
    <location>
        <begin position="1"/>
        <end position="19"/>
    </location>
</feature>
<dbReference type="InterPro" id="IPR000421">
    <property type="entry name" value="FA58C"/>
</dbReference>
<comment type="caution">
    <text evidence="3">The sequence shown here is derived from an EMBL/GenBank/DDBJ whole genome shotgun (WGS) entry which is preliminary data.</text>
</comment>
<name>A0A368V6R0_9BACT</name>
<dbReference type="InterPro" id="IPR008979">
    <property type="entry name" value="Galactose-bd-like_sf"/>
</dbReference>
<evidence type="ECO:0000313" key="3">
    <source>
        <dbReference type="EMBL" id="RCW36837.1"/>
    </source>
</evidence>
<dbReference type="Pfam" id="PF00754">
    <property type="entry name" value="F5_F8_type_C"/>
    <property type="match status" value="1"/>
</dbReference>
<feature type="chain" id="PRO_5016647819" evidence="1">
    <location>
        <begin position="20"/>
        <end position="460"/>
    </location>
</feature>
<organism evidence="3 4">
    <name type="scientific">Marinilabilia salmonicolor</name>
    <dbReference type="NCBI Taxonomy" id="989"/>
    <lineage>
        <taxon>Bacteria</taxon>
        <taxon>Pseudomonadati</taxon>
        <taxon>Bacteroidota</taxon>
        <taxon>Bacteroidia</taxon>
        <taxon>Marinilabiliales</taxon>
        <taxon>Marinilabiliaceae</taxon>
        <taxon>Marinilabilia</taxon>
    </lineage>
</organism>
<proteinExistence type="predicted"/>
<keyword evidence="1" id="KW-0732">Signal</keyword>
<evidence type="ECO:0000256" key="1">
    <source>
        <dbReference type="SAM" id="SignalP"/>
    </source>
</evidence>
<dbReference type="EMBL" id="QPIZ01000007">
    <property type="protein sequence ID" value="RCW36837.1"/>
    <property type="molecule type" value="Genomic_DNA"/>
</dbReference>
<evidence type="ECO:0000313" key="4">
    <source>
        <dbReference type="Proteomes" id="UP000252733"/>
    </source>
</evidence>
<gene>
    <name evidence="3" type="ORF">DFO77_107128</name>
</gene>
<dbReference type="SUPFAM" id="SSF49785">
    <property type="entry name" value="Galactose-binding domain-like"/>
    <property type="match status" value="1"/>
</dbReference>
<protein>
    <submittedName>
        <fullName evidence="3">F5/8 type C domain-containing protein</fullName>
    </submittedName>
</protein>
<dbReference type="Gene3D" id="2.60.40.1740">
    <property type="entry name" value="hypothetical protein (bacova_03559)"/>
    <property type="match status" value="2"/>
</dbReference>
<evidence type="ECO:0000259" key="2">
    <source>
        <dbReference type="PROSITE" id="PS50022"/>
    </source>
</evidence>